<accession>A0A8E6B9X8</accession>
<keyword evidence="3" id="KW-1185">Reference proteome</keyword>
<keyword evidence="1" id="KW-0732">Signal</keyword>
<dbReference type="EMBL" id="CP074694">
    <property type="protein sequence ID" value="QVL33984.1"/>
    <property type="molecule type" value="Genomic_DNA"/>
</dbReference>
<feature type="chain" id="PRO_5034126914" evidence="1">
    <location>
        <begin position="22"/>
        <end position="180"/>
    </location>
</feature>
<dbReference type="KEGG" id="tsph:KIH39_08780"/>
<gene>
    <name evidence="2" type="ORF">KIH39_08780</name>
</gene>
<feature type="signal peptide" evidence="1">
    <location>
        <begin position="1"/>
        <end position="21"/>
    </location>
</feature>
<dbReference type="RefSeq" id="WP_213498960.1">
    <property type="nucleotide sequence ID" value="NZ_CP074694.1"/>
</dbReference>
<dbReference type="Proteomes" id="UP000676194">
    <property type="component" value="Chromosome"/>
</dbReference>
<evidence type="ECO:0000256" key="1">
    <source>
        <dbReference type="SAM" id="SignalP"/>
    </source>
</evidence>
<organism evidence="2 3">
    <name type="scientific">Telmatocola sphagniphila</name>
    <dbReference type="NCBI Taxonomy" id="1123043"/>
    <lineage>
        <taxon>Bacteria</taxon>
        <taxon>Pseudomonadati</taxon>
        <taxon>Planctomycetota</taxon>
        <taxon>Planctomycetia</taxon>
        <taxon>Gemmatales</taxon>
        <taxon>Gemmataceae</taxon>
    </lineage>
</organism>
<evidence type="ECO:0000313" key="2">
    <source>
        <dbReference type="EMBL" id="QVL33984.1"/>
    </source>
</evidence>
<dbReference type="AlphaFoldDB" id="A0A8E6B9X8"/>
<sequence length="180" mass="20044">MKHFLFAFALMLGMTSIVRPADDNNPFRKVKEGDWVIFTMTMERGTIKSVGDSKTTVTAKTDKEVTISTVITLDGQKSLPREERIDLTKPYDPIWLLGLKDYSGVKLEKGEETQEKVKLGTKQFECTLLKSKTTSGIYTTHNKLWTSKDAPLGGMVKLEVLGERGAPANTWLELKGSGSK</sequence>
<reference evidence="2" key="1">
    <citation type="submission" date="2021-05" db="EMBL/GenBank/DDBJ databases">
        <title>Complete genome sequence of the cellulolytic planctomycete Telmatocola sphagniphila SP2T and characterization of the first cellulase from planctomycetes.</title>
        <authorList>
            <person name="Rakitin A.L."/>
            <person name="Beletsky A.V."/>
            <person name="Naumoff D.G."/>
            <person name="Kulichevskaya I.S."/>
            <person name="Mardanov A.V."/>
            <person name="Ravin N.V."/>
            <person name="Dedysh S.N."/>
        </authorList>
    </citation>
    <scope>NUCLEOTIDE SEQUENCE</scope>
    <source>
        <strain evidence="2">SP2T</strain>
    </source>
</reference>
<evidence type="ECO:0000313" key="3">
    <source>
        <dbReference type="Proteomes" id="UP000676194"/>
    </source>
</evidence>
<protein>
    <submittedName>
        <fullName evidence="2">Uncharacterized protein</fullName>
    </submittedName>
</protein>
<name>A0A8E6B9X8_9BACT</name>
<proteinExistence type="predicted"/>